<dbReference type="InterPro" id="IPR016169">
    <property type="entry name" value="FAD-bd_PCMH_sub2"/>
</dbReference>
<evidence type="ECO:0000256" key="4">
    <source>
        <dbReference type="ARBA" id="ARBA00022512"/>
    </source>
</evidence>
<name>A0ABQ7KYA7_BRACM</name>
<proteinExistence type="inferred from homology"/>
<evidence type="ECO:0000256" key="10">
    <source>
        <dbReference type="ARBA" id="ARBA00023180"/>
    </source>
</evidence>
<sequence>MKSLTIHTLIITIFFFTISTSFASPPRLEDVFSQCTTDFKPSNPNFPIQNFTYTQQDPSFLTILNNYVRNLRYFNNTTRKPVAIVAAADVTHIQATITCAKRLSLQLRVRSGGHDYDGMSYLSTVEFVVLDMFNLRSIEFDPKLDTAWVQSGATLGEIYYGVANKSNDLRGFPAGICPGLGAGGHFSGGGYGNMMRKYGLSIDNIIDAKIVDAKGRVLDRSSMGEDLFWALRGGGAASFCVVLAWKIKLVPVPGKVTVFNVETVGNRGGVNTTELVLKWQEIADKTDNNLFIRLTLSTSNKTVKASFMGMFLGDSTKLLEIMNTDFPELGLNKSECLEMKWIESALFWLSIPLGTAPTSVILNRIPQKQIYLKRKSDYVQKPIPRTGLDAIFKVLLENENVTMAWNPYGGRMSEIPSTETAFPHRPGNMFKIQYAANWFVQGEAVANECLSQTERVFEAMSPYVSKNPREAFLNYRDVDIGTSFNSTYEEGKVYGVKYFKNNFDRLVKVKSRVDPDNFFRYEQSIPVLSIATSQPVTDPVAFLRCLERQPTDPASPNSAVAYIPTNSSFTTVLRSRIPNLRFDKPTTPKPLAIVAAATWTHIQAALGCARELSLQVRIRSGGHDFEGLSYTSTVPFFVLDMFSFRTVDVNLTDGTAWVDAGVTTGELYYRIAEKSNVLGFPAGLCTTLGVGGHFSGGGYGTMMRKYGLSVDNVVGSGIVDSNGNIFTDRVSMGEDRFWAIRGGGAASFGVVLGYKIRLVPVPEKVTVFNVGRTVAEGAVDLIMKWQSFAHSTDRNLFVRLTLTLVNGTKPGEKMVLASFIGMYLGGSDKTFNVMNRDFPELKLKRTDCTEMRWIESVVFWAGFPTGTPISVLLNRTVTNKAFHKRKSDYVKRPISRIGLGLILKKLVEVENVRMFFNPYGGRMGEIPSSRTPFPHRAGNLYKIEYLVSWSEAGEDVEKNQLARAREMYEFMSPYVSKNPREAFFNYRDLDIGSSVNSTYEEGKVYGVKYFKDNFERLVDIKTLIDAENFWKNEQGIPVRR</sequence>
<evidence type="ECO:0000256" key="8">
    <source>
        <dbReference type="ARBA" id="ARBA00022827"/>
    </source>
</evidence>
<accession>A0ABQ7KYA7</accession>
<evidence type="ECO:0000256" key="1">
    <source>
        <dbReference type="ARBA" id="ARBA00001974"/>
    </source>
</evidence>
<comment type="subcellular location">
    <subcellularLocation>
        <location evidence="2">Secreted</location>
        <location evidence="2">Cell wall</location>
    </subcellularLocation>
</comment>
<keyword evidence="9" id="KW-0560">Oxidoreductase</keyword>
<dbReference type="InterPro" id="IPR006094">
    <property type="entry name" value="Oxid_FAD_bind_N"/>
</dbReference>
<dbReference type="EMBL" id="JADBGQ010000009">
    <property type="protein sequence ID" value="KAG5378460.1"/>
    <property type="molecule type" value="Genomic_DNA"/>
</dbReference>
<dbReference type="SUPFAM" id="SSF56176">
    <property type="entry name" value="FAD-binding/transporter-associated domain-like"/>
    <property type="match status" value="2"/>
</dbReference>
<comment type="similarity">
    <text evidence="3">Belongs to the oxygen-dependent FAD-linked oxidoreductase family.</text>
</comment>
<dbReference type="InterPro" id="IPR016167">
    <property type="entry name" value="FAD-bd_PCMH_sub1"/>
</dbReference>
<evidence type="ECO:0000313" key="13">
    <source>
        <dbReference type="EMBL" id="KAG5378460.1"/>
    </source>
</evidence>
<dbReference type="InterPro" id="IPR036318">
    <property type="entry name" value="FAD-bd_PCMH-like_sf"/>
</dbReference>
<comment type="caution">
    <text evidence="13">The sequence shown here is derived from an EMBL/GenBank/DDBJ whole genome shotgun (WGS) entry which is preliminary data.</text>
</comment>
<organism evidence="13 14">
    <name type="scientific">Brassica rapa subsp. trilocularis</name>
    <dbReference type="NCBI Taxonomy" id="1813537"/>
    <lineage>
        <taxon>Eukaryota</taxon>
        <taxon>Viridiplantae</taxon>
        <taxon>Streptophyta</taxon>
        <taxon>Embryophyta</taxon>
        <taxon>Tracheophyta</taxon>
        <taxon>Spermatophyta</taxon>
        <taxon>Magnoliopsida</taxon>
        <taxon>eudicotyledons</taxon>
        <taxon>Gunneridae</taxon>
        <taxon>Pentapetalae</taxon>
        <taxon>rosids</taxon>
        <taxon>malvids</taxon>
        <taxon>Brassicales</taxon>
        <taxon>Brassicaceae</taxon>
        <taxon>Brassiceae</taxon>
        <taxon>Brassica</taxon>
    </lineage>
</organism>
<keyword evidence="14" id="KW-1185">Reference proteome</keyword>
<evidence type="ECO:0000256" key="6">
    <source>
        <dbReference type="ARBA" id="ARBA00022729"/>
    </source>
</evidence>
<keyword evidence="4" id="KW-0134">Cell wall</keyword>
<dbReference type="Gene3D" id="3.40.462.20">
    <property type="match status" value="2"/>
</dbReference>
<dbReference type="PROSITE" id="PS51387">
    <property type="entry name" value="FAD_PCMH"/>
    <property type="match status" value="2"/>
</dbReference>
<dbReference type="Gene3D" id="3.30.43.10">
    <property type="entry name" value="Uridine Diphospho-n-acetylenolpyruvylglucosamine Reductase, domain 2"/>
    <property type="match status" value="2"/>
</dbReference>
<dbReference type="PANTHER" id="PTHR32448">
    <property type="entry name" value="OS08G0158400 PROTEIN"/>
    <property type="match status" value="1"/>
</dbReference>
<reference evidence="13 14" key="1">
    <citation type="submission" date="2021-03" db="EMBL/GenBank/DDBJ databases">
        <authorList>
            <person name="King G.J."/>
            <person name="Bancroft I."/>
            <person name="Baten A."/>
            <person name="Bloomfield J."/>
            <person name="Borpatragohain P."/>
            <person name="He Z."/>
            <person name="Irish N."/>
            <person name="Irwin J."/>
            <person name="Liu K."/>
            <person name="Mauleon R.P."/>
            <person name="Moore J."/>
            <person name="Morris R."/>
            <person name="Ostergaard L."/>
            <person name="Wang B."/>
            <person name="Wells R."/>
        </authorList>
    </citation>
    <scope>NUCLEOTIDE SEQUENCE [LARGE SCALE GENOMIC DNA]</scope>
    <source>
        <strain evidence="13">R-o-18</strain>
        <tissue evidence="13">Leaf</tissue>
    </source>
</reference>
<dbReference type="Proteomes" id="UP000823674">
    <property type="component" value="Chromosome A07"/>
</dbReference>
<keyword evidence="5" id="KW-0285">Flavoprotein</keyword>
<evidence type="ECO:0000256" key="2">
    <source>
        <dbReference type="ARBA" id="ARBA00004191"/>
    </source>
</evidence>
<evidence type="ECO:0000313" key="14">
    <source>
        <dbReference type="Proteomes" id="UP000823674"/>
    </source>
</evidence>
<evidence type="ECO:0000256" key="5">
    <source>
        <dbReference type="ARBA" id="ARBA00022630"/>
    </source>
</evidence>
<dbReference type="InterPro" id="IPR016166">
    <property type="entry name" value="FAD-bd_PCMH"/>
</dbReference>
<evidence type="ECO:0000256" key="9">
    <source>
        <dbReference type="ARBA" id="ARBA00023002"/>
    </source>
</evidence>
<evidence type="ECO:0000256" key="3">
    <source>
        <dbReference type="ARBA" id="ARBA00005466"/>
    </source>
</evidence>
<dbReference type="Gene3D" id="3.30.465.10">
    <property type="match status" value="2"/>
</dbReference>
<feature type="signal peptide" evidence="11">
    <location>
        <begin position="1"/>
        <end position="23"/>
    </location>
</feature>
<gene>
    <name evidence="13" type="primary">A07p014160.1_BraROA</name>
    <name evidence="13" type="ORF">IGI04_026302</name>
</gene>
<dbReference type="Pfam" id="PF08031">
    <property type="entry name" value="BBE"/>
    <property type="match status" value="2"/>
</dbReference>
<feature type="chain" id="PRO_5045277919" description="FAD-binding PCMH-type domain-containing protein" evidence="11">
    <location>
        <begin position="24"/>
        <end position="1040"/>
    </location>
</feature>
<evidence type="ECO:0000259" key="12">
    <source>
        <dbReference type="PROSITE" id="PS51387"/>
    </source>
</evidence>
<keyword evidence="7" id="KW-0547">Nucleotide-binding</keyword>
<evidence type="ECO:0000256" key="7">
    <source>
        <dbReference type="ARBA" id="ARBA00022741"/>
    </source>
</evidence>
<keyword evidence="10" id="KW-0325">Glycoprotein</keyword>
<feature type="domain" description="FAD-binding PCMH-type" evidence="12">
    <location>
        <begin position="586"/>
        <end position="761"/>
    </location>
</feature>
<evidence type="ECO:0000256" key="11">
    <source>
        <dbReference type="SAM" id="SignalP"/>
    </source>
</evidence>
<feature type="domain" description="FAD-binding PCMH-type" evidence="12">
    <location>
        <begin position="77"/>
        <end position="252"/>
    </location>
</feature>
<dbReference type="InterPro" id="IPR012951">
    <property type="entry name" value="BBE"/>
</dbReference>
<protein>
    <recommendedName>
        <fullName evidence="12">FAD-binding PCMH-type domain-containing protein</fullName>
    </recommendedName>
</protein>
<dbReference type="Pfam" id="PF01565">
    <property type="entry name" value="FAD_binding_4"/>
    <property type="match status" value="2"/>
</dbReference>
<keyword evidence="6 11" id="KW-0732">Signal</keyword>
<keyword evidence="4" id="KW-0964">Secreted</keyword>
<keyword evidence="8" id="KW-0274">FAD</keyword>
<comment type="cofactor">
    <cofactor evidence="1">
        <name>FAD</name>
        <dbReference type="ChEBI" id="CHEBI:57692"/>
    </cofactor>
</comment>